<dbReference type="Proteomes" id="UP000706039">
    <property type="component" value="Unassembled WGS sequence"/>
</dbReference>
<name>A0ABS7PPE7_9SPHN</name>
<feature type="domain" description="Aldehyde dehydrogenase" evidence="3">
    <location>
        <begin position="20"/>
        <end position="470"/>
    </location>
</feature>
<accession>A0ABS7PPE7</accession>
<keyword evidence="2" id="KW-0560">Oxidoreductase</keyword>
<dbReference type="InterPro" id="IPR015590">
    <property type="entry name" value="Aldehyde_DH_dom"/>
</dbReference>
<dbReference type="InterPro" id="IPR016163">
    <property type="entry name" value="Ald_DH_C"/>
</dbReference>
<dbReference type="PANTHER" id="PTHR43353">
    <property type="entry name" value="SUCCINATE-SEMIALDEHYDE DEHYDROGENASE, MITOCHONDRIAL"/>
    <property type="match status" value="1"/>
</dbReference>
<comment type="caution">
    <text evidence="4">The sequence shown here is derived from an EMBL/GenBank/DDBJ whole genome shotgun (WGS) entry which is preliminary data.</text>
</comment>
<evidence type="ECO:0000313" key="4">
    <source>
        <dbReference type="EMBL" id="MBY8823081.1"/>
    </source>
</evidence>
<dbReference type="Gene3D" id="3.40.309.10">
    <property type="entry name" value="Aldehyde Dehydrogenase, Chain A, domain 2"/>
    <property type="match status" value="1"/>
</dbReference>
<evidence type="ECO:0000259" key="3">
    <source>
        <dbReference type="Pfam" id="PF00171"/>
    </source>
</evidence>
<dbReference type="Gene3D" id="3.40.605.10">
    <property type="entry name" value="Aldehyde Dehydrogenase, Chain A, domain 1"/>
    <property type="match status" value="1"/>
</dbReference>
<comment type="similarity">
    <text evidence="1">Belongs to the aldehyde dehydrogenase family.</text>
</comment>
<dbReference type="RefSeq" id="WP_222990108.1">
    <property type="nucleotide sequence ID" value="NZ_JAINVV010000004.1"/>
</dbReference>
<dbReference type="EMBL" id="JAINVV010000004">
    <property type="protein sequence ID" value="MBY8823081.1"/>
    <property type="molecule type" value="Genomic_DNA"/>
</dbReference>
<dbReference type="InterPro" id="IPR050740">
    <property type="entry name" value="Aldehyde_DH_Superfamily"/>
</dbReference>
<dbReference type="SUPFAM" id="SSF53720">
    <property type="entry name" value="ALDH-like"/>
    <property type="match status" value="1"/>
</dbReference>
<protein>
    <submittedName>
        <fullName evidence="4">NAD-dependent succinate-semialdehyde dehydrogenase</fullName>
    </submittedName>
</protein>
<evidence type="ECO:0000313" key="5">
    <source>
        <dbReference type="Proteomes" id="UP000706039"/>
    </source>
</evidence>
<reference evidence="4 5" key="1">
    <citation type="submission" date="2021-08" db="EMBL/GenBank/DDBJ databases">
        <authorList>
            <person name="Tuo L."/>
        </authorList>
    </citation>
    <scope>NUCLEOTIDE SEQUENCE [LARGE SCALE GENOMIC DNA]</scope>
    <source>
        <strain evidence="4 5">JCM 31229</strain>
    </source>
</reference>
<dbReference type="InterPro" id="IPR016161">
    <property type="entry name" value="Ald_DH/histidinol_DH"/>
</dbReference>
<sequence length="475" mass="50142">MYPTINMHIAGAAISAADRASEPVIDPATEEVLGHVPHATIDDLDRALASVDRGFGGWSAAAPLVRAQILRRAGDVLRARADDYAAVLTAEQGKPLAEAKGEVLTCADVLDWYAEEGRRVYGRTVPGRNPAVRHIVVREPVGPALGLTPWNFPMFMAAHKVGGALAAGCSLILKPSEETPASAMLLVEALYEAGLPADALALVFGVPAQVSSHLIASDVIRKISFTGSVAVGRHLMTLSAEGLKRTTMELGGHAPVIVCDDVDVAAIARQASAAKFRNAGQVCVSPTRFFVHHAVHDQFLEEFSKAASAIRVGPGSDPQSQMGPLANPRRVQAMERLVADARQRGAQVATGGERIGNQGFFFAPTILHDIGEDAQIMQEEPFGPIATVSPFADLSEAIERANETPYGLAGYAFAQSSAALAELGNRVRVGMLGLNTFSISTVETPFGGIKYSGHGREGGNEGLDGYLDTRLLTQA</sequence>
<keyword evidence="5" id="KW-1185">Reference proteome</keyword>
<evidence type="ECO:0000256" key="1">
    <source>
        <dbReference type="ARBA" id="ARBA00009986"/>
    </source>
</evidence>
<dbReference type="InterPro" id="IPR016162">
    <property type="entry name" value="Ald_DH_N"/>
</dbReference>
<dbReference type="PANTHER" id="PTHR43353:SF5">
    <property type="entry name" value="SUCCINATE-SEMIALDEHYDE DEHYDROGENASE, MITOCHONDRIAL"/>
    <property type="match status" value="1"/>
</dbReference>
<evidence type="ECO:0000256" key="2">
    <source>
        <dbReference type="ARBA" id="ARBA00023002"/>
    </source>
</evidence>
<dbReference type="Pfam" id="PF00171">
    <property type="entry name" value="Aldedh"/>
    <property type="match status" value="1"/>
</dbReference>
<proteinExistence type="inferred from homology"/>
<dbReference type="CDD" id="cd07103">
    <property type="entry name" value="ALDH_F5_SSADH_GabD"/>
    <property type="match status" value="1"/>
</dbReference>
<organism evidence="4 5">
    <name type="scientific">Sphingomonas colocasiae</name>
    <dbReference type="NCBI Taxonomy" id="1848973"/>
    <lineage>
        <taxon>Bacteria</taxon>
        <taxon>Pseudomonadati</taxon>
        <taxon>Pseudomonadota</taxon>
        <taxon>Alphaproteobacteria</taxon>
        <taxon>Sphingomonadales</taxon>
        <taxon>Sphingomonadaceae</taxon>
        <taxon>Sphingomonas</taxon>
    </lineage>
</organism>
<gene>
    <name evidence="4" type="ORF">K7G82_12315</name>
</gene>